<protein>
    <submittedName>
        <fullName evidence="2">Hydroxyacylglutathione hydrolase</fullName>
    </submittedName>
</protein>
<keyword evidence="3" id="KW-1185">Reference proteome</keyword>
<dbReference type="Pfam" id="PF00753">
    <property type="entry name" value="Lactamase_B"/>
    <property type="match status" value="1"/>
</dbReference>
<proteinExistence type="predicted"/>
<dbReference type="Gene3D" id="3.60.15.10">
    <property type="entry name" value="Ribonuclease Z/Hydroxyacylglutathione hydrolase-like"/>
    <property type="match status" value="1"/>
</dbReference>
<keyword evidence="2" id="KW-0378">Hydrolase</keyword>
<accession>A0A4Y7RI20</accession>
<dbReference type="SMART" id="SM00849">
    <property type="entry name" value="Lactamase_B"/>
    <property type="match status" value="1"/>
</dbReference>
<dbReference type="InterPro" id="IPR036866">
    <property type="entry name" value="RibonucZ/Hydroxyglut_hydro"/>
</dbReference>
<evidence type="ECO:0000313" key="2">
    <source>
        <dbReference type="EMBL" id="TEB07967.1"/>
    </source>
</evidence>
<name>A0A4Y7RI20_9FIRM</name>
<comment type="caution">
    <text evidence="2">The sequence shown here is derived from an EMBL/GenBank/DDBJ whole genome shotgun (WGS) entry which is preliminary data.</text>
</comment>
<gene>
    <name evidence="2" type="ORF">Psch_01522</name>
</gene>
<evidence type="ECO:0000259" key="1">
    <source>
        <dbReference type="SMART" id="SM00849"/>
    </source>
</evidence>
<dbReference type="AlphaFoldDB" id="A0A4Y7RI20"/>
<dbReference type="GO" id="GO:0016787">
    <property type="term" value="F:hydrolase activity"/>
    <property type="evidence" value="ECO:0007669"/>
    <property type="project" value="UniProtKB-KW"/>
</dbReference>
<dbReference type="RefSeq" id="WP_190239734.1">
    <property type="nucleotide sequence ID" value="NZ_QFGA01000001.1"/>
</dbReference>
<dbReference type="PANTHER" id="PTHR23131:SF4">
    <property type="entry name" value="METALLO-BETA-LACTAMASE SUPERFAMILY POTEIN"/>
    <property type="match status" value="1"/>
</dbReference>
<dbReference type="Gene3D" id="1.10.10.10">
    <property type="entry name" value="Winged helix-like DNA-binding domain superfamily/Winged helix DNA-binding domain"/>
    <property type="match status" value="1"/>
</dbReference>
<organism evidence="2 3">
    <name type="scientific">Pelotomaculum schinkii</name>
    <dbReference type="NCBI Taxonomy" id="78350"/>
    <lineage>
        <taxon>Bacteria</taxon>
        <taxon>Bacillati</taxon>
        <taxon>Bacillota</taxon>
        <taxon>Clostridia</taxon>
        <taxon>Eubacteriales</taxon>
        <taxon>Desulfotomaculaceae</taxon>
        <taxon>Pelotomaculum</taxon>
    </lineage>
</organism>
<dbReference type="PANTHER" id="PTHR23131">
    <property type="entry name" value="ENDORIBONUCLEASE LACTB2"/>
    <property type="match status" value="1"/>
</dbReference>
<evidence type="ECO:0000313" key="3">
    <source>
        <dbReference type="Proteomes" id="UP000298324"/>
    </source>
</evidence>
<dbReference type="InterPro" id="IPR001279">
    <property type="entry name" value="Metallo-B-lactamas"/>
</dbReference>
<dbReference type="SUPFAM" id="SSF56281">
    <property type="entry name" value="Metallo-hydrolase/oxidoreductase"/>
    <property type="match status" value="1"/>
</dbReference>
<reference evidence="2 3" key="1">
    <citation type="journal article" date="2018" name="Environ. Microbiol.">
        <title>Novel energy conservation strategies and behaviour of Pelotomaculum schinkii driving syntrophic propionate catabolism.</title>
        <authorList>
            <person name="Hidalgo-Ahumada C.A.P."/>
            <person name="Nobu M.K."/>
            <person name="Narihiro T."/>
            <person name="Tamaki H."/>
            <person name="Liu W.T."/>
            <person name="Kamagata Y."/>
            <person name="Stams A.J.M."/>
            <person name="Imachi H."/>
            <person name="Sousa D.Z."/>
        </authorList>
    </citation>
    <scope>NUCLEOTIDE SEQUENCE [LARGE SCALE GENOMIC DNA]</scope>
    <source>
        <strain evidence="2 3">HH</strain>
    </source>
</reference>
<dbReference type="EMBL" id="QFGA01000001">
    <property type="protein sequence ID" value="TEB07967.1"/>
    <property type="molecule type" value="Genomic_DNA"/>
</dbReference>
<dbReference type="CDD" id="cd07725">
    <property type="entry name" value="TTHA1429-like_MBL-fold"/>
    <property type="match status" value="1"/>
</dbReference>
<dbReference type="InterPro" id="IPR050662">
    <property type="entry name" value="Sec-metab_biosynth-thioest"/>
</dbReference>
<dbReference type="Proteomes" id="UP000298324">
    <property type="component" value="Unassembled WGS sequence"/>
</dbReference>
<feature type="domain" description="Metallo-beta-lactamase" evidence="1">
    <location>
        <begin position="23"/>
        <end position="230"/>
    </location>
</feature>
<dbReference type="InterPro" id="IPR036388">
    <property type="entry name" value="WH-like_DNA-bd_sf"/>
</dbReference>
<sequence length="346" mass="40180">MATELMKDIYRLEVPLPKNPLKLLNSYLIKGKERNLLIDTGFNRPECEAALMSELASLEVDFNKTDIFITHLHADHSGLLFKIKTDNNTAYCQRLDAAIVNRLSDPTYWDYLADEFIKTGLRMSPELAVETHPGWLYRPNNNVDFTYIENGDKLVVGRYTFTCIYTPGHSPGHMCLYEENEKILFAGDMILGDITPNLCIELYLEYPLTDYLESLDKVEKLDIKHIFVGHRSMLKDVYGRIKELREHHAARCQEALMVLESGPLDAWEAAEKMTWDIQAKDWNAFPPSQKWFATGEAQAHLLYLWQKGKVRRKFRANGVNYFELEDGVPIERELISAWRKEFKHKK</sequence>